<evidence type="ECO:0000256" key="7">
    <source>
        <dbReference type="ARBA" id="ARBA00022676"/>
    </source>
</evidence>
<keyword evidence="7" id="KW-0328">Glycosyltransferase</keyword>
<evidence type="ECO:0000256" key="11">
    <source>
        <dbReference type="ARBA" id="ARBA00023136"/>
    </source>
</evidence>
<organism evidence="14 15">
    <name type="scientific">Acidiferrobacter thiooxydans</name>
    <dbReference type="NCBI Taxonomy" id="163359"/>
    <lineage>
        <taxon>Bacteria</taxon>
        <taxon>Pseudomonadati</taxon>
        <taxon>Pseudomonadota</taxon>
        <taxon>Gammaproteobacteria</taxon>
        <taxon>Acidiferrobacterales</taxon>
        <taxon>Acidiferrobacteraceae</taxon>
        <taxon>Acidiferrobacter</taxon>
    </lineage>
</organism>
<feature type="transmembrane region" description="Helical" evidence="12">
    <location>
        <begin position="496"/>
        <end position="519"/>
    </location>
</feature>
<dbReference type="InterPro" id="IPR001173">
    <property type="entry name" value="Glyco_trans_2-like"/>
</dbReference>
<dbReference type="SUPFAM" id="SSF53448">
    <property type="entry name" value="Nucleotide-diphospho-sugar transferases"/>
    <property type="match status" value="1"/>
</dbReference>
<reference evidence="14 15" key="1">
    <citation type="submission" date="2018-02" db="EMBL/GenBank/DDBJ databases">
        <title>Insights into the biology of acidophilic members of the Acidiferrobacteraceae family derived from comparative genomic analyses.</title>
        <authorList>
            <person name="Issotta F."/>
            <person name="Thyssen C."/>
            <person name="Mena C."/>
            <person name="Moya A."/>
            <person name="Bellenberg S."/>
            <person name="Sproer C."/>
            <person name="Covarrubias P.C."/>
            <person name="Sand W."/>
            <person name="Quatrini R."/>
            <person name="Vera M."/>
        </authorList>
    </citation>
    <scope>NUCLEOTIDE SEQUENCE [LARGE SCALE GENOMIC DNA]</scope>
    <source>
        <strain evidence="15">m-1</strain>
    </source>
</reference>
<keyword evidence="6" id="KW-0997">Cell inner membrane</keyword>
<evidence type="ECO:0000259" key="13">
    <source>
        <dbReference type="Pfam" id="PF13632"/>
    </source>
</evidence>
<comment type="caution">
    <text evidence="14">The sequence shown here is derived from an EMBL/GenBank/DDBJ whole genome shotgun (WGS) entry which is preliminary data.</text>
</comment>
<evidence type="ECO:0000256" key="4">
    <source>
        <dbReference type="ARBA" id="ARBA00020585"/>
    </source>
</evidence>
<comment type="similarity">
    <text evidence="3">Belongs to the glycosyltransferase 2 family. OpgH subfamily.</text>
</comment>
<dbReference type="InterPro" id="IPR050321">
    <property type="entry name" value="Glycosyltr_2/OpgH_subfam"/>
</dbReference>
<dbReference type="AlphaFoldDB" id="A0A368HMD4"/>
<gene>
    <name evidence="14" type="ORF">C4900_06285</name>
</gene>
<evidence type="ECO:0000256" key="1">
    <source>
        <dbReference type="ARBA" id="ARBA00004429"/>
    </source>
</evidence>
<feature type="transmembrane region" description="Helical" evidence="12">
    <location>
        <begin position="409"/>
        <end position="428"/>
    </location>
</feature>
<feature type="domain" description="Glycosyltransferase 2-like" evidence="13">
    <location>
        <begin position="227"/>
        <end position="464"/>
    </location>
</feature>
<dbReference type="NCBIfam" id="NF003958">
    <property type="entry name" value="PRK05454.2-1"/>
    <property type="match status" value="1"/>
</dbReference>
<comment type="subcellular location">
    <subcellularLocation>
        <location evidence="1">Cell inner membrane</location>
        <topology evidence="1">Multi-pass membrane protein</topology>
    </subcellularLocation>
</comment>
<feature type="transmembrane region" description="Helical" evidence="12">
    <location>
        <begin position="565"/>
        <end position="586"/>
    </location>
</feature>
<proteinExistence type="inferred from homology"/>
<sequence length="734" mass="81396">MVACRAREARYPAAHAPAHAPVDGVRASAFMSSGPRRGPASRYGGVWRGLLLALLVLVPGVVAGEFLLEVLPHPGFTVLNDALAVVFGCLFGWISIGLWISLAGALLLLFRRRSRLKVPVATTSDARVALVIPVFREDPHPVCARIESVYRSLEAAGRLAQCDFFLLSDSNDADAWVEEEVAWAGLRARLGADARIYYRRRRLNIKRKSGNIADFCRRWGSQYRYMVVLDADSLMTGEALGRLVDLMEHNPSVGLIQTLPAAIHQNTLFGRVQQFASRLYGPVFAAGLHFWHMGEGHYWGHNAIIRVAPFVRHCALPRLPGTGAFGGEIMSHDFVEAALLRRAGWEVWLEPGLEGSYEETPPTLLDELKRDRRWAQGNIQHTRLIFARGFVPLHRVVFANGIMSYGSSLLWLAFLLLSTAEVILHVLIPPRYFPRAHVLFPVWPVWHPGWAAMLLWFTLAILFVPKFLAIALAIVNRRTRGFGGAGRLLTGVFAESLVSSLLAPVRMLFHTVFVISVLIGRKTQWGPQARGDASTGWQEAARHHGPGTALAIGWGGLVYLLSPSYFWWLLPVMGAWVVAIPVSVWLSRVGPGRKARDLGLFVTPEETDPPALLRLYRQALAAPGLRRCTAARGFLAAIIDPGVNALHCALLRPTESRHEGMVLSRQQLILTAIKDGPAALSASDRLRLLNDRDSVAALHWRVWALRTPRARYWLPDDMTPADRPTPPPVVQMHQ</sequence>
<dbReference type="InterPro" id="IPR029044">
    <property type="entry name" value="Nucleotide-diphossugar_trans"/>
</dbReference>
<dbReference type="Pfam" id="PF13632">
    <property type="entry name" value="Glyco_trans_2_3"/>
    <property type="match status" value="1"/>
</dbReference>
<keyword evidence="15" id="KW-1185">Reference proteome</keyword>
<evidence type="ECO:0000256" key="5">
    <source>
        <dbReference type="ARBA" id="ARBA00022475"/>
    </source>
</evidence>
<keyword evidence="10 12" id="KW-1133">Transmembrane helix</keyword>
<dbReference type="PANTHER" id="PTHR43867">
    <property type="entry name" value="CELLULOSE SYNTHASE CATALYTIC SUBUNIT A [UDP-FORMING]"/>
    <property type="match status" value="1"/>
</dbReference>
<evidence type="ECO:0000256" key="3">
    <source>
        <dbReference type="ARBA" id="ARBA00009337"/>
    </source>
</evidence>
<dbReference type="Proteomes" id="UP000253250">
    <property type="component" value="Unassembled WGS sequence"/>
</dbReference>
<feature type="transmembrane region" description="Helical" evidence="12">
    <location>
        <begin position="45"/>
        <end position="62"/>
    </location>
</feature>
<evidence type="ECO:0000256" key="10">
    <source>
        <dbReference type="ARBA" id="ARBA00022989"/>
    </source>
</evidence>
<comment type="pathway">
    <text evidence="2">Glycan metabolism; osmoregulated periplasmic glucan (OPG) biosynthesis.</text>
</comment>
<dbReference type="GO" id="GO:0005886">
    <property type="term" value="C:plasma membrane"/>
    <property type="evidence" value="ECO:0007669"/>
    <property type="project" value="UniProtKB-SubCell"/>
</dbReference>
<name>A0A368HMD4_9GAMM</name>
<feature type="transmembrane region" description="Helical" evidence="12">
    <location>
        <begin position="82"/>
        <end position="110"/>
    </location>
</feature>
<keyword evidence="9 12" id="KW-0812">Transmembrane</keyword>
<dbReference type="GO" id="GO:0016758">
    <property type="term" value="F:hexosyltransferase activity"/>
    <property type="evidence" value="ECO:0007669"/>
    <property type="project" value="TreeGrafter"/>
</dbReference>
<accession>A0A368HMD4</accession>
<dbReference type="Gene3D" id="3.90.550.10">
    <property type="entry name" value="Spore Coat Polysaccharide Biosynthesis Protein SpsA, Chain A"/>
    <property type="match status" value="1"/>
</dbReference>
<dbReference type="NCBIfam" id="NF003962">
    <property type="entry name" value="PRK05454.2-5"/>
    <property type="match status" value="1"/>
</dbReference>
<feature type="transmembrane region" description="Helical" evidence="12">
    <location>
        <begin position="448"/>
        <end position="475"/>
    </location>
</feature>
<keyword evidence="8 14" id="KW-0808">Transferase</keyword>
<evidence type="ECO:0000256" key="8">
    <source>
        <dbReference type="ARBA" id="ARBA00022679"/>
    </source>
</evidence>
<protein>
    <recommendedName>
        <fullName evidence="4">Glucans biosynthesis glucosyltransferase H</fullName>
    </recommendedName>
</protein>
<keyword evidence="5" id="KW-1003">Cell membrane</keyword>
<evidence type="ECO:0000256" key="12">
    <source>
        <dbReference type="SAM" id="Phobius"/>
    </source>
</evidence>
<evidence type="ECO:0000256" key="9">
    <source>
        <dbReference type="ARBA" id="ARBA00022692"/>
    </source>
</evidence>
<evidence type="ECO:0000256" key="6">
    <source>
        <dbReference type="ARBA" id="ARBA00022519"/>
    </source>
</evidence>
<evidence type="ECO:0000313" key="14">
    <source>
        <dbReference type="EMBL" id="RCN59307.1"/>
    </source>
</evidence>
<dbReference type="CDD" id="cd04191">
    <property type="entry name" value="Glucan_BSP_MdoH"/>
    <property type="match status" value="1"/>
</dbReference>
<dbReference type="OrthoDB" id="9775281at2"/>
<evidence type="ECO:0000256" key="2">
    <source>
        <dbReference type="ARBA" id="ARBA00005001"/>
    </source>
</evidence>
<dbReference type="PANTHER" id="PTHR43867:SF5">
    <property type="entry name" value="GLUCANS BIOSYNTHESIS GLUCOSYLTRANSFERASE H"/>
    <property type="match status" value="1"/>
</dbReference>
<dbReference type="EMBL" id="PSYR01000001">
    <property type="protein sequence ID" value="RCN59307.1"/>
    <property type="molecule type" value="Genomic_DNA"/>
</dbReference>
<keyword evidence="11 12" id="KW-0472">Membrane</keyword>
<evidence type="ECO:0000313" key="15">
    <source>
        <dbReference type="Proteomes" id="UP000253250"/>
    </source>
</evidence>